<reference evidence="2 3" key="1">
    <citation type="submission" date="2023-09" db="EMBL/GenBank/DDBJ databases">
        <authorList>
            <person name="Wang M."/>
        </authorList>
    </citation>
    <scope>NUCLEOTIDE SEQUENCE [LARGE SCALE GENOMIC DNA]</scope>
    <source>
        <strain evidence="2">GT-2023</strain>
        <tissue evidence="2">Liver</tissue>
    </source>
</reference>
<name>A0ABR3NGZ9_9TELE</name>
<dbReference type="EMBL" id="JAYMGO010000004">
    <property type="protein sequence ID" value="KAL1276199.1"/>
    <property type="molecule type" value="Genomic_DNA"/>
</dbReference>
<gene>
    <name evidence="2" type="ORF">QQF64_035822</name>
</gene>
<organism evidence="2 3">
    <name type="scientific">Cirrhinus molitorella</name>
    <name type="common">mud carp</name>
    <dbReference type="NCBI Taxonomy" id="172907"/>
    <lineage>
        <taxon>Eukaryota</taxon>
        <taxon>Metazoa</taxon>
        <taxon>Chordata</taxon>
        <taxon>Craniata</taxon>
        <taxon>Vertebrata</taxon>
        <taxon>Euteleostomi</taxon>
        <taxon>Actinopterygii</taxon>
        <taxon>Neopterygii</taxon>
        <taxon>Teleostei</taxon>
        <taxon>Ostariophysi</taxon>
        <taxon>Cypriniformes</taxon>
        <taxon>Cyprinidae</taxon>
        <taxon>Labeoninae</taxon>
        <taxon>Labeonini</taxon>
        <taxon>Cirrhinus</taxon>
    </lineage>
</organism>
<comment type="caution">
    <text evidence="2">The sequence shown here is derived from an EMBL/GenBank/DDBJ whole genome shotgun (WGS) entry which is preliminary data.</text>
</comment>
<protein>
    <submittedName>
        <fullName evidence="2">Uncharacterized protein</fullName>
    </submittedName>
</protein>
<feature type="region of interest" description="Disordered" evidence="1">
    <location>
        <begin position="39"/>
        <end position="72"/>
    </location>
</feature>
<keyword evidence="3" id="KW-1185">Reference proteome</keyword>
<evidence type="ECO:0000313" key="3">
    <source>
        <dbReference type="Proteomes" id="UP001558613"/>
    </source>
</evidence>
<sequence>MDLQPLLKEECTLLHGKSPTKLEKVNLSLETFPEDEKNILKHKSVPGSIKSRIEERQRNNENYTPQHQATTD</sequence>
<dbReference type="Proteomes" id="UP001558613">
    <property type="component" value="Unassembled WGS sequence"/>
</dbReference>
<feature type="compositionally biased region" description="Polar residues" evidence="1">
    <location>
        <begin position="60"/>
        <end position="72"/>
    </location>
</feature>
<accession>A0ABR3NGZ9</accession>
<evidence type="ECO:0000313" key="2">
    <source>
        <dbReference type="EMBL" id="KAL1276199.1"/>
    </source>
</evidence>
<evidence type="ECO:0000256" key="1">
    <source>
        <dbReference type="SAM" id="MobiDB-lite"/>
    </source>
</evidence>
<proteinExistence type="predicted"/>